<evidence type="ECO:0008006" key="7">
    <source>
        <dbReference type="Google" id="ProtNLM"/>
    </source>
</evidence>
<dbReference type="eggNOG" id="COG0624">
    <property type="taxonomic scope" value="Bacteria"/>
</dbReference>
<dbReference type="SUPFAM" id="SSF55031">
    <property type="entry name" value="Bacterial exopeptidase dimerisation domain"/>
    <property type="match status" value="1"/>
</dbReference>
<dbReference type="NCBIfam" id="TIGR01879">
    <property type="entry name" value="hydantase"/>
    <property type="match status" value="1"/>
</dbReference>
<comment type="cofactor">
    <cofactor evidence="3">
        <name>Zn(2+)</name>
        <dbReference type="ChEBI" id="CHEBI:29105"/>
    </cofactor>
    <text evidence="3">Binds 2 Zn(2+) ions per subunit.</text>
</comment>
<dbReference type="Proteomes" id="UP000027997">
    <property type="component" value="Unassembled WGS sequence"/>
</dbReference>
<feature type="binding site" evidence="4">
    <location>
        <position position="273"/>
    </location>
    <ligand>
        <name>allantoate</name>
        <dbReference type="ChEBI" id="CHEBI:17536"/>
    </ligand>
</feature>
<feature type="binding site" evidence="3">
    <location>
        <position position="187"/>
    </location>
    <ligand>
        <name>Zn(2+)</name>
        <dbReference type="ChEBI" id="CHEBI:29105"/>
        <label>1</label>
    </ligand>
</feature>
<keyword evidence="6" id="KW-1185">Reference proteome</keyword>
<keyword evidence="3" id="KW-0479">Metal-binding</keyword>
<dbReference type="Gene3D" id="3.30.70.360">
    <property type="match status" value="1"/>
</dbReference>
<dbReference type="RefSeq" id="WP_020582950.1">
    <property type="nucleotide sequence ID" value="NZ_JOJP01000001.1"/>
</dbReference>
<dbReference type="GO" id="GO:0046872">
    <property type="term" value="F:metal ion binding"/>
    <property type="evidence" value="ECO:0007669"/>
    <property type="project" value="UniProtKB-KW"/>
</dbReference>
<comment type="caution">
    <text evidence="5">The sequence shown here is derived from an EMBL/GenBank/DDBJ whole genome shotgun (WGS) entry which is preliminary data.</text>
</comment>
<comment type="similarity">
    <text evidence="1">Belongs to the peptidase M20 family.</text>
</comment>
<name>A0A081KB36_9GAMM</name>
<organism evidence="5 6">
    <name type="scientific">Endozoicomonas elysicola</name>
    <dbReference type="NCBI Taxonomy" id="305900"/>
    <lineage>
        <taxon>Bacteria</taxon>
        <taxon>Pseudomonadati</taxon>
        <taxon>Pseudomonadota</taxon>
        <taxon>Gammaproteobacteria</taxon>
        <taxon>Oceanospirillales</taxon>
        <taxon>Endozoicomonadaceae</taxon>
        <taxon>Endozoicomonas</taxon>
    </lineage>
</organism>
<evidence type="ECO:0000256" key="4">
    <source>
        <dbReference type="PIRSR" id="PIRSR001235-2"/>
    </source>
</evidence>
<feature type="binding site" evidence="3">
    <location>
        <position position="78"/>
    </location>
    <ligand>
        <name>Zn(2+)</name>
        <dbReference type="ChEBI" id="CHEBI:29105"/>
        <label>1</label>
    </ligand>
</feature>
<proteinExistence type="inferred from homology"/>
<evidence type="ECO:0000256" key="2">
    <source>
        <dbReference type="ARBA" id="ARBA00022801"/>
    </source>
</evidence>
<dbReference type="InterPro" id="IPR010158">
    <property type="entry name" value="Amidase_Cbmase"/>
</dbReference>
<keyword evidence="2" id="KW-0378">Hydrolase</keyword>
<feature type="binding site" evidence="4">
    <location>
        <position position="212"/>
    </location>
    <ligand>
        <name>allantoate</name>
        <dbReference type="ChEBI" id="CHEBI:17536"/>
    </ligand>
</feature>
<dbReference type="InterPro" id="IPR002933">
    <property type="entry name" value="Peptidase_M20"/>
</dbReference>
<evidence type="ECO:0000256" key="1">
    <source>
        <dbReference type="ARBA" id="ARBA00006153"/>
    </source>
</evidence>
<sequence length="404" mass="44046">MSTTKAALQLLFDKLASIGHSSHGMNRIAFTPPENQAFEFISQILDQHGIAYRSDGFGNLIARIHGEKNRPVVATGSHLDSVPDGGCYDGAVGVIAGLYALIELQKEALNHPLELIIFRAEESSRFGHSCMASKLMTGQADLDKWRETRGSDGKNIFDALRDNGLDPDQLDQVRINPANYKSFIECHIEQGRVLLDNHLSLGVVSAIAAPTRFLIEINGIADHSGATPMGLRHDALVAASQVVTRVNTIAQREALHGTVGTVGRMEVSPNAMNVIPGKVVMSIDIRGIDTGSIQRTNHDLLTFVSELEGVTVFITRLSEEKPVHLNNDIAELLNQSCLEESIPAMPMQSGAGHDAMYMAREIPTAMLFVPSVNGISHNPEEFTPFDDIWNAARVLKRTMRKLAA</sequence>
<dbReference type="EMBL" id="JOJP01000001">
    <property type="protein sequence ID" value="KEI71362.1"/>
    <property type="molecule type" value="Genomic_DNA"/>
</dbReference>
<reference evidence="5 6" key="1">
    <citation type="submission" date="2014-06" db="EMBL/GenBank/DDBJ databases">
        <title>Whole Genome Sequences of Three Symbiotic Endozoicomonas Bacteria.</title>
        <authorList>
            <person name="Neave M.J."/>
            <person name="Apprill A."/>
            <person name="Voolstra C.R."/>
        </authorList>
    </citation>
    <scope>NUCLEOTIDE SEQUENCE [LARGE SCALE GENOMIC DNA]</scope>
    <source>
        <strain evidence="5 6">DSM 22380</strain>
    </source>
</reference>
<feature type="binding site" evidence="3">
    <location>
        <position position="377"/>
    </location>
    <ligand>
        <name>Zn(2+)</name>
        <dbReference type="ChEBI" id="CHEBI:29105"/>
        <label>2</label>
    </ligand>
</feature>
<evidence type="ECO:0000313" key="6">
    <source>
        <dbReference type="Proteomes" id="UP000027997"/>
    </source>
</evidence>
<evidence type="ECO:0000256" key="3">
    <source>
        <dbReference type="PIRSR" id="PIRSR001235-1"/>
    </source>
</evidence>
<dbReference type="Gene3D" id="3.40.630.10">
    <property type="entry name" value="Zn peptidases"/>
    <property type="match status" value="1"/>
</dbReference>
<dbReference type="PANTHER" id="PTHR32494:SF5">
    <property type="entry name" value="ALLANTOATE AMIDOHYDROLASE"/>
    <property type="match status" value="1"/>
</dbReference>
<dbReference type="AlphaFoldDB" id="A0A081KB36"/>
<dbReference type="PIRSF" id="PIRSF001235">
    <property type="entry name" value="Amidase_carbamoylase"/>
    <property type="match status" value="1"/>
</dbReference>
<feature type="binding site" evidence="3">
    <location>
        <position position="122"/>
    </location>
    <ligand>
        <name>Zn(2+)</name>
        <dbReference type="ChEBI" id="CHEBI:29105"/>
        <label>2</label>
    </ligand>
</feature>
<dbReference type="Pfam" id="PF01546">
    <property type="entry name" value="Peptidase_M20"/>
    <property type="match status" value="1"/>
</dbReference>
<dbReference type="CDD" id="cd03884">
    <property type="entry name" value="M20_bAS"/>
    <property type="match status" value="1"/>
</dbReference>
<feature type="binding site" evidence="4">
    <location>
        <position position="286"/>
    </location>
    <ligand>
        <name>allantoate</name>
        <dbReference type="ChEBI" id="CHEBI:17536"/>
    </ligand>
</feature>
<evidence type="ECO:0000313" key="5">
    <source>
        <dbReference type="EMBL" id="KEI71362.1"/>
    </source>
</evidence>
<keyword evidence="3" id="KW-0862">Zinc</keyword>
<dbReference type="SUPFAM" id="SSF53187">
    <property type="entry name" value="Zn-dependent exopeptidases"/>
    <property type="match status" value="1"/>
</dbReference>
<feature type="binding site" evidence="3">
    <location>
        <position position="89"/>
    </location>
    <ligand>
        <name>Zn(2+)</name>
        <dbReference type="ChEBI" id="CHEBI:29105"/>
        <label>1</label>
    </ligand>
</feature>
<protein>
    <recommendedName>
        <fullName evidence="7">Allantoate amidohydrolase</fullName>
    </recommendedName>
</protein>
<dbReference type="GO" id="GO:0016813">
    <property type="term" value="F:hydrolase activity, acting on carbon-nitrogen (but not peptide) bonds, in linear amidines"/>
    <property type="evidence" value="ECO:0007669"/>
    <property type="project" value="InterPro"/>
</dbReference>
<accession>A0A081KB36</accession>
<dbReference type="InterPro" id="IPR036264">
    <property type="entry name" value="Bact_exopeptidase_dim_dom"/>
</dbReference>
<dbReference type="STRING" id="305900.GV64_11960"/>
<feature type="binding site" evidence="3">
    <location>
        <position position="89"/>
    </location>
    <ligand>
        <name>Zn(2+)</name>
        <dbReference type="ChEBI" id="CHEBI:29105"/>
        <label>2</label>
    </ligand>
</feature>
<gene>
    <name evidence="5" type="ORF">GV64_11960</name>
</gene>
<dbReference type="PANTHER" id="PTHR32494">
    <property type="entry name" value="ALLANTOATE DEIMINASE-RELATED"/>
    <property type="match status" value="1"/>
</dbReference>
<dbReference type="NCBIfam" id="NF006771">
    <property type="entry name" value="PRK09290.1-5"/>
    <property type="match status" value="1"/>
</dbReference>